<dbReference type="InterPro" id="IPR008920">
    <property type="entry name" value="TF_FadR/GntR_C"/>
</dbReference>
<name>A0ABP5XL72_9ACTN</name>
<evidence type="ECO:0000256" key="2">
    <source>
        <dbReference type="ARBA" id="ARBA00023125"/>
    </source>
</evidence>
<dbReference type="CDD" id="cd07377">
    <property type="entry name" value="WHTH_GntR"/>
    <property type="match status" value="1"/>
</dbReference>
<dbReference type="Gene3D" id="1.10.10.10">
    <property type="entry name" value="Winged helix-like DNA-binding domain superfamily/Winged helix DNA-binding domain"/>
    <property type="match status" value="1"/>
</dbReference>
<dbReference type="Pfam" id="PF07729">
    <property type="entry name" value="FCD"/>
    <property type="match status" value="1"/>
</dbReference>
<dbReference type="PANTHER" id="PTHR43537">
    <property type="entry name" value="TRANSCRIPTIONAL REGULATOR, GNTR FAMILY"/>
    <property type="match status" value="1"/>
</dbReference>
<dbReference type="InterPro" id="IPR036388">
    <property type="entry name" value="WH-like_DNA-bd_sf"/>
</dbReference>
<gene>
    <name evidence="5" type="ORF">GCM10010191_86400</name>
</gene>
<evidence type="ECO:0000256" key="3">
    <source>
        <dbReference type="ARBA" id="ARBA00023163"/>
    </source>
</evidence>
<evidence type="ECO:0000259" key="4">
    <source>
        <dbReference type="PROSITE" id="PS50949"/>
    </source>
</evidence>
<dbReference type="Gene3D" id="1.20.120.530">
    <property type="entry name" value="GntR ligand-binding domain-like"/>
    <property type="match status" value="1"/>
</dbReference>
<keyword evidence="1" id="KW-0805">Transcription regulation</keyword>
<dbReference type="Proteomes" id="UP001501231">
    <property type="component" value="Unassembled WGS sequence"/>
</dbReference>
<dbReference type="SUPFAM" id="SSF48008">
    <property type="entry name" value="GntR ligand-binding domain-like"/>
    <property type="match status" value="1"/>
</dbReference>
<dbReference type="EMBL" id="BAAARW010000039">
    <property type="protein sequence ID" value="GAA2454254.1"/>
    <property type="molecule type" value="Genomic_DNA"/>
</dbReference>
<dbReference type="InterPro" id="IPR036390">
    <property type="entry name" value="WH_DNA-bd_sf"/>
</dbReference>
<dbReference type="SUPFAM" id="SSF46785">
    <property type="entry name" value="Winged helix' DNA-binding domain"/>
    <property type="match status" value="1"/>
</dbReference>
<reference evidence="6" key="1">
    <citation type="journal article" date="2019" name="Int. J. Syst. Evol. Microbiol.">
        <title>The Global Catalogue of Microorganisms (GCM) 10K type strain sequencing project: providing services to taxonomists for standard genome sequencing and annotation.</title>
        <authorList>
            <consortium name="The Broad Institute Genomics Platform"/>
            <consortium name="The Broad Institute Genome Sequencing Center for Infectious Disease"/>
            <person name="Wu L."/>
            <person name="Ma J."/>
        </authorList>
    </citation>
    <scope>NUCLEOTIDE SEQUENCE [LARGE SCALE GENOMIC DNA]</scope>
    <source>
        <strain evidence="6">JCM 3325</strain>
    </source>
</reference>
<evidence type="ECO:0000313" key="5">
    <source>
        <dbReference type="EMBL" id="GAA2454254.1"/>
    </source>
</evidence>
<proteinExistence type="predicted"/>
<dbReference type="Pfam" id="PF00392">
    <property type="entry name" value="GntR"/>
    <property type="match status" value="1"/>
</dbReference>
<dbReference type="SMART" id="SM00345">
    <property type="entry name" value="HTH_GNTR"/>
    <property type="match status" value="1"/>
</dbReference>
<protein>
    <submittedName>
        <fullName evidence="5">FadR/GntR family transcriptional regulator</fullName>
    </submittedName>
</protein>
<dbReference type="PRINTS" id="PR00035">
    <property type="entry name" value="HTHGNTR"/>
</dbReference>
<dbReference type="InterPro" id="IPR011711">
    <property type="entry name" value="GntR_C"/>
</dbReference>
<organism evidence="5 6">
    <name type="scientific">Actinomadura vinacea</name>
    <dbReference type="NCBI Taxonomy" id="115336"/>
    <lineage>
        <taxon>Bacteria</taxon>
        <taxon>Bacillati</taxon>
        <taxon>Actinomycetota</taxon>
        <taxon>Actinomycetes</taxon>
        <taxon>Streptosporangiales</taxon>
        <taxon>Thermomonosporaceae</taxon>
        <taxon>Actinomadura</taxon>
    </lineage>
</organism>
<keyword evidence="2" id="KW-0238">DNA-binding</keyword>
<dbReference type="InterPro" id="IPR000524">
    <property type="entry name" value="Tscrpt_reg_HTH_GntR"/>
</dbReference>
<keyword evidence="3" id="KW-0804">Transcription</keyword>
<dbReference type="PROSITE" id="PS50949">
    <property type="entry name" value="HTH_GNTR"/>
    <property type="match status" value="1"/>
</dbReference>
<dbReference type="PANTHER" id="PTHR43537:SF5">
    <property type="entry name" value="UXU OPERON TRANSCRIPTIONAL REGULATOR"/>
    <property type="match status" value="1"/>
</dbReference>
<feature type="domain" description="HTH gntR-type" evidence="4">
    <location>
        <begin position="10"/>
        <end position="78"/>
    </location>
</feature>
<comment type="caution">
    <text evidence="5">The sequence shown here is derived from an EMBL/GenBank/DDBJ whole genome shotgun (WGS) entry which is preliminary data.</text>
</comment>
<evidence type="ECO:0000256" key="1">
    <source>
        <dbReference type="ARBA" id="ARBA00023015"/>
    </source>
</evidence>
<keyword evidence="6" id="KW-1185">Reference proteome</keyword>
<accession>A0ABP5XL72</accession>
<evidence type="ECO:0000313" key="6">
    <source>
        <dbReference type="Proteomes" id="UP001501231"/>
    </source>
</evidence>
<sequence>MDGRPLLDMTTRTQELVDTLTARIREGVIRPGERLPTETSLIEAHGVSRTVVREALSRLKAAGLIETRHGRGSYVLAMPSTTGFDPAARDLRDVLDLLDLRMGIEAEAAALAADRRTGAALSSLGEALEEFAAAAGHPSTAVNADFRFHLRIALATGNRYYGDLLASFGPSMIIMPRDRLSPARPDFATIVAEHANIHAAIARQDREAARAAVRVHLSNSRARLVDRSDGGLHEGGEVGEGL</sequence>
<dbReference type="SMART" id="SM00895">
    <property type="entry name" value="FCD"/>
    <property type="match status" value="1"/>
</dbReference>